<proteinExistence type="predicted"/>
<evidence type="ECO:0000313" key="3">
    <source>
        <dbReference type="Proteomes" id="UP000299290"/>
    </source>
</evidence>
<feature type="region of interest" description="Disordered" evidence="1">
    <location>
        <begin position="1"/>
        <end position="24"/>
    </location>
</feature>
<comment type="caution">
    <text evidence="2">The sequence shown here is derived from an EMBL/GenBank/DDBJ whole genome shotgun (WGS) entry which is preliminary data.</text>
</comment>
<accession>A0A4D4KA82</accession>
<feature type="compositionally biased region" description="Gly residues" evidence="1">
    <location>
        <begin position="68"/>
        <end position="89"/>
    </location>
</feature>
<feature type="compositionally biased region" description="Low complexity" evidence="1">
    <location>
        <begin position="47"/>
        <end position="67"/>
    </location>
</feature>
<gene>
    <name evidence="2" type="ORF">SANT12839_041590</name>
</gene>
<keyword evidence="3" id="KW-1185">Reference proteome</keyword>
<feature type="region of interest" description="Disordered" evidence="1">
    <location>
        <begin position="47"/>
        <end position="89"/>
    </location>
</feature>
<dbReference type="EMBL" id="BJHV01000001">
    <property type="protein sequence ID" value="GDY43277.1"/>
    <property type="molecule type" value="Genomic_DNA"/>
</dbReference>
<name>A0A4D4KA82_9ACTN</name>
<protein>
    <submittedName>
        <fullName evidence="2">Uncharacterized protein</fullName>
    </submittedName>
</protein>
<dbReference type="AlphaFoldDB" id="A0A4D4KA82"/>
<organism evidence="2 3">
    <name type="scientific">Streptomyces antimycoticus</name>
    <dbReference type="NCBI Taxonomy" id="68175"/>
    <lineage>
        <taxon>Bacteria</taxon>
        <taxon>Bacillati</taxon>
        <taxon>Actinomycetota</taxon>
        <taxon>Actinomycetes</taxon>
        <taxon>Kitasatosporales</taxon>
        <taxon>Streptomycetaceae</taxon>
        <taxon>Streptomyces</taxon>
        <taxon>Streptomyces violaceusniger group</taxon>
    </lineage>
</organism>
<evidence type="ECO:0000256" key="1">
    <source>
        <dbReference type="SAM" id="MobiDB-lite"/>
    </source>
</evidence>
<reference evidence="2 3" key="1">
    <citation type="journal article" date="2020" name="Int. J. Syst. Evol. Microbiol.">
        <title>Reclassification of Streptomyces castelarensis and Streptomyces sporoclivatus as later heterotypic synonyms of Streptomyces antimycoticus.</title>
        <authorList>
            <person name="Komaki H."/>
            <person name="Tamura T."/>
        </authorList>
    </citation>
    <scope>NUCLEOTIDE SEQUENCE [LARGE SCALE GENOMIC DNA]</scope>
    <source>
        <strain evidence="2 3">NBRC 12839</strain>
    </source>
</reference>
<evidence type="ECO:0000313" key="2">
    <source>
        <dbReference type="EMBL" id="GDY43277.1"/>
    </source>
</evidence>
<dbReference type="Proteomes" id="UP000299290">
    <property type="component" value="Unassembled WGS sequence"/>
</dbReference>
<sequence length="89" mass="8963">MRPEAAAQVDCRGESDAGGDGLDRQVGLFQQYPCRVDALADQPLSRAGAELFGEPPGEGAAGKPGAFGEVGEGQSGVEPGGGPLQYGCQ</sequence>